<dbReference type="InterPro" id="IPR009825">
    <property type="entry name" value="ECF_substrate-spec-like"/>
</dbReference>
<accession>A0A4R3TM72</accession>
<feature type="transmembrane region" description="Helical" evidence="3">
    <location>
        <begin position="74"/>
        <end position="96"/>
    </location>
</feature>
<dbReference type="EMBL" id="SMBP01000003">
    <property type="protein sequence ID" value="TCU62735.1"/>
    <property type="molecule type" value="Genomic_DNA"/>
</dbReference>
<proteinExistence type="predicted"/>
<sequence length="171" mass="18845">MNKKTLTTQQIVLYALGMAIVFVSTMFIKIPNGIDGYFNLGDGFILLFSSIVSPLGGFLIGGLGSALADVAGGYAYYFIPTLLIKGLEGCMVAYLFQKYGNKIKWIAYFLGCMIMVIGYFFAKWYLKGSMIIALSGIAENILQSGVGYVIAIVALPLIQRQFYRQRKLKKA</sequence>
<gene>
    <name evidence="4" type="ORF">EDD61_103150</name>
</gene>
<keyword evidence="5" id="KW-1185">Reference proteome</keyword>
<evidence type="ECO:0000256" key="3">
    <source>
        <dbReference type="SAM" id="Phobius"/>
    </source>
</evidence>
<dbReference type="PANTHER" id="PTHR37815:SF3">
    <property type="entry name" value="UPF0397 PROTEIN SPR0429"/>
    <property type="match status" value="1"/>
</dbReference>
<reference evidence="4 5" key="1">
    <citation type="submission" date="2019-03" db="EMBL/GenBank/DDBJ databases">
        <title>Genomic Encyclopedia of Type Strains, Phase IV (KMG-IV): sequencing the most valuable type-strain genomes for metagenomic binning, comparative biology and taxonomic classification.</title>
        <authorList>
            <person name="Goeker M."/>
        </authorList>
    </citation>
    <scope>NUCLEOTIDE SEQUENCE [LARGE SCALE GENOMIC DNA]</scope>
    <source>
        <strain evidence="4 5">DSM 29481</strain>
    </source>
</reference>
<dbReference type="Gene3D" id="1.10.1760.20">
    <property type="match status" value="1"/>
</dbReference>
<protein>
    <submittedName>
        <fullName evidence="4">Putative membrane protein</fullName>
    </submittedName>
</protein>
<feature type="transmembrane region" description="Helical" evidence="3">
    <location>
        <begin position="12"/>
        <end position="32"/>
    </location>
</feature>
<dbReference type="RefSeq" id="WP_008688908.1">
    <property type="nucleotide sequence ID" value="NZ_AP024510.1"/>
</dbReference>
<feature type="transmembrane region" description="Helical" evidence="3">
    <location>
        <begin position="44"/>
        <end position="68"/>
    </location>
</feature>
<evidence type="ECO:0000313" key="4">
    <source>
        <dbReference type="EMBL" id="TCU62735.1"/>
    </source>
</evidence>
<evidence type="ECO:0000256" key="2">
    <source>
        <dbReference type="ARBA" id="ARBA00022989"/>
    </source>
</evidence>
<dbReference type="Proteomes" id="UP000295773">
    <property type="component" value="Unassembled WGS sequence"/>
</dbReference>
<keyword evidence="3" id="KW-0472">Membrane</keyword>
<feature type="transmembrane region" description="Helical" evidence="3">
    <location>
        <begin position="105"/>
        <end position="126"/>
    </location>
</feature>
<evidence type="ECO:0000313" key="5">
    <source>
        <dbReference type="Proteomes" id="UP000295773"/>
    </source>
</evidence>
<dbReference type="GO" id="GO:0016020">
    <property type="term" value="C:membrane"/>
    <property type="evidence" value="ECO:0007669"/>
    <property type="project" value="InterPro"/>
</dbReference>
<comment type="caution">
    <text evidence="4">The sequence shown here is derived from an EMBL/GenBank/DDBJ whole genome shotgun (WGS) entry which is preliminary data.</text>
</comment>
<dbReference type="Pfam" id="PF07155">
    <property type="entry name" value="ECF-ribofla_trS"/>
    <property type="match status" value="1"/>
</dbReference>
<keyword evidence="2 3" id="KW-1133">Transmembrane helix</keyword>
<name>A0A4R3TM72_9FIRM</name>
<organism evidence="4 5">
    <name type="scientific">Longicatena caecimuris</name>
    <dbReference type="NCBI Taxonomy" id="1796635"/>
    <lineage>
        <taxon>Bacteria</taxon>
        <taxon>Bacillati</taxon>
        <taxon>Bacillota</taxon>
        <taxon>Erysipelotrichia</taxon>
        <taxon>Erysipelotrichales</taxon>
        <taxon>Erysipelotrichaceae</taxon>
        <taxon>Longicatena</taxon>
    </lineage>
</organism>
<keyword evidence="1 3" id="KW-0812">Transmembrane</keyword>
<dbReference type="GeneID" id="73795364"/>
<evidence type="ECO:0000256" key="1">
    <source>
        <dbReference type="ARBA" id="ARBA00022692"/>
    </source>
</evidence>
<dbReference type="PANTHER" id="PTHR37815">
    <property type="entry name" value="UPF0397 PROTEIN BC_2624-RELATED"/>
    <property type="match status" value="1"/>
</dbReference>
<dbReference type="AlphaFoldDB" id="A0A4R3TM72"/>